<keyword evidence="3" id="KW-0716">Sensory transduction</keyword>
<name>A0AAU9V6G7_EUPED</name>
<evidence type="ECO:0000313" key="12">
    <source>
        <dbReference type="Proteomes" id="UP001153954"/>
    </source>
</evidence>
<evidence type="ECO:0000256" key="10">
    <source>
        <dbReference type="SAM" id="Phobius"/>
    </source>
</evidence>
<evidence type="ECO:0000256" key="5">
    <source>
        <dbReference type="ARBA" id="ARBA00022725"/>
    </source>
</evidence>
<dbReference type="PANTHER" id="PTHR21137:SF35">
    <property type="entry name" value="ODORANT RECEPTOR 19A-RELATED"/>
    <property type="match status" value="1"/>
</dbReference>
<sequence>MVQISQDASSFKSIRLATSLAFFAAMIIQLAIQCFTGNELTLQAGLVSEAVMQCKWERMPPRLCRLLVMTMMRAQRPIHLSAAGYTKLDNDCFVAVSDNSFLNQLKYYTNNVNAYIKVL</sequence>
<dbReference type="GO" id="GO:0005549">
    <property type="term" value="F:odorant binding"/>
    <property type="evidence" value="ECO:0007669"/>
    <property type="project" value="InterPro"/>
</dbReference>
<gene>
    <name evidence="11" type="ORF">EEDITHA_LOCUS19900</name>
</gene>
<dbReference type="AlphaFoldDB" id="A0AAU9V6G7"/>
<dbReference type="GO" id="GO:0004984">
    <property type="term" value="F:olfactory receptor activity"/>
    <property type="evidence" value="ECO:0007669"/>
    <property type="project" value="InterPro"/>
</dbReference>
<evidence type="ECO:0000256" key="4">
    <source>
        <dbReference type="ARBA" id="ARBA00022692"/>
    </source>
</evidence>
<dbReference type="PANTHER" id="PTHR21137">
    <property type="entry name" value="ODORANT RECEPTOR"/>
    <property type="match status" value="1"/>
</dbReference>
<evidence type="ECO:0000256" key="1">
    <source>
        <dbReference type="ARBA" id="ARBA00004651"/>
    </source>
</evidence>
<evidence type="ECO:0000256" key="7">
    <source>
        <dbReference type="ARBA" id="ARBA00023136"/>
    </source>
</evidence>
<dbReference type="InterPro" id="IPR004117">
    <property type="entry name" value="7tm6_olfct_rcpt"/>
</dbReference>
<dbReference type="Pfam" id="PF02949">
    <property type="entry name" value="7tm_6"/>
    <property type="match status" value="1"/>
</dbReference>
<accession>A0AAU9V6G7</accession>
<keyword evidence="4 10" id="KW-0812">Transmembrane</keyword>
<evidence type="ECO:0000256" key="2">
    <source>
        <dbReference type="ARBA" id="ARBA00022475"/>
    </source>
</evidence>
<evidence type="ECO:0000256" key="8">
    <source>
        <dbReference type="ARBA" id="ARBA00023170"/>
    </source>
</evidence>
<protein>
    <submittedName>
        <fullName evidence="11">Uncharacterized protein</fullName>
    </submittedName>
</protein>
<evidence type="ECO:0000256" key="6">
    <source>
        <dbReference type="ARBA" id="ARBA00022989"/>
    </source>
</evidence>
<dbReference type="GO" id="GO:0005886">
    <property type="term" value="C:plasma membrane"/>
    <property type="evidence" value="ECO:0007669"/>
    <property type="project" value="UniProtKB-SubCell"/>
</dbReference>
<organism evidence="11 12">
    <name type="scientific">Euphydryas editha</name>
    <name type="common">Edith's checkerspot</name>
    <dbReference type="NCBI Taxonomy" id="104508"/>
    <lineage>
        <taxon>Eukaryota</taxon>
        <taxon>Metazoa</taxon>
        <taxon>Ecdysozoa</taxon>
        <taxon>Arthropoda</taxon>
        <taxon>Hexapoda</taxon>
        <taxon>Insecta</taxon>
        <taxon>Pterygota</taxon>
        <taxon>Neoptera</taxon>
        <taxon>Endopterygota</taxon>
        <taxon>Lepidoptera</taxon>
        <taxon>Glossata</taxon>
        <taxon>Ditrysia</taxon>
        <taxon>Papilionoidea</taxon>
        <taxon>Nymphalidae</taxon>
        <taxon>Nymphalinae</taxon>
        <taxon>Euphydryas</taxon>
    </lineage>
</organism>
<evidence type="ECO:0000256" key="3">
    <source>
        <dbReference type="ARBA" id="ARBA00022606"/>
    </source>
</evidence>
<keyword evidence="9" id="KW-0807">Transducer</keyword>
<keyword evidence="12" id="KW-1185">Reference proteome</keyword>
<feature type="transmembrane region" description="Helical" evidence="10">
    <location>
        <begin position="12"/>
        <end position="32"/>
    </location>
</feature>
<keyword evidence="2" id="KW-1003">Cell membrane</keyword>
<comment type="subcellular location">
    <subcellularLocation>
        <location evidence="1">Cell membrane</location>
        <topology evidence="1">Multi-pass membrane protein</topology>
    </subcellularLocation>
</comment>
<comment type="caution">
    <text evidence="11">The sequence shown here is derived from an EMBL/GenBank/DDBJ whole genome shotgun (WGS) entry which is preliminary data.</text>
</comment>
<dbReference type="GO" id="GO:0007165">
    <property type="term" value="P:signal transduction"/>
    <property type="evidence" value="ECO:0007669"/>
    <property type="project" value="UniProtKB-KW"/>
</dbReference>
<keyword evidence="6 10" id="KW-1133">Transmembrane helix</keyword>
<evidence type="ECO:0000256" key="9">
    <source>
        <dbReference type="ARBA" id="ARBA00023224"/>
    </source>
</evidence>
<proteinExistence type="predicted"/>
<evidence type="ECO:0000313" key="11">
    <source>
        <dbReference type="EMBL" id="CAH2105668.1"/>
    </source>
</evidence>
<keyword evidence="5" id="KW-0552">Olfaction</keyword>
<keyword evidence="7 10" id="KW-0472">Membrane</keyword>
<dbReference type="Proteomes" id="UP001153954">
    <property type="component" value="Unassembled WGS sequence"/>
</dbReference>
<dbReference type="EMBL" id="CAKOGL010000028">
    <property type="protein sequence ID" value="CAH2105668.1"/>
    <property type="molecule type" value="Genomic_DNA"/>
</dbReference>
<keyword evidence="8" id="KW-0675">Receptor</keyword>
<reference evidence="11" key="1">
    <citation type="submission" date="2022-03" db="EMBL/GenBank/DDBJ databases">
        <authorList>
            <person name="Tunstrom K."/>
        </authorList>
    </citation>
    <scope>NUCLEOTIDE SEQUENCE</scope>
</reference>